<dbReference type="InterPro" id="IPR008343">
    <property type="entry name" value="MKP"/>
</dbReference>
<gene>
    <name evidence="8" type="ORF">PHAECO_LOCUS4055</name>
</gene>
<keyword evidence="3" id="KW-0378">Hydrolase</keyword>
<dbReference type="Pfam" id="PF00782">
    <property type="entry name" value="DSPc"/>
    <property type="match status" value="1"/>
</dbReference>
<dbReference type="PRINTS" id="PR01908">
    <property type="entry name" value="ADSPHPHTASE"/>
</dbReference>
<feature type="domain" description="Rhodanese" evidence="7">
    <location>
        <begin position="75"/>
        <end position="202"/>
    </location>
</feature>
<evidence type="ECO:0000256" key="5">
    <source>
        <dbReference type="SAM" id="MobiDB-lite"/>
    </source>
</evidence>
<keyword evidence="4" id="KW-0904">Protein phosphatase</keyword>
<dbReference type="InterPro" id="IPR036873">
    <property type="entry name" value="Rhodanese-like_dom_sf"/>
</dbReference>
<dbReference type="GO" id="GO:0008330">
    <property type="term" value="F:protein tyrosine/threonine phosphatase activity"/>
    <property type="evidence" value="ECO:0007669"/>
    <property type="project" value="TreeGrafter"/>
</dbReference>
<dbReference type="InterPro" id="IPR029021">
    <property type="entry name" value="Prot-tyrosine_phosphatase-like"/>
</dbReference>
<dbReference type="FunFam" id="3.90.190.10:FF:000028">
    <property type="entry name" value="Dual specificity phosphatase 10"/>
    <property type="match status" value="1"/>
</dbReference>
<dbReference type="SMART" id="SM00450">
    <property type="entry name" value="RHOD"/>
    <property type="match status" value="1"/>
</dbReference>
<accession>A0A9P0GS98</accession>
<dbReference type="SUPFAM" id="SSF52821">
    <property type="entry name" value="Rhodanese/Cell cycle control phosphatase"/>
    <property type="match status" value="1"/>
</dbReference>
<dbReference type="PANTHER" id="PTHR10159">
    <property type="entry name" value="DUAL SPECIFICITY PROTEIN PHOSPHATASE"/>
    <property type="match status" value="1"/>
</dbReference>
<evidence type="ECO:0000313" key="9">
    <source>
        <dbReference type="Proteomes" id="UP001153737"/>
    </source>
</evidence>
<dbReference type="InterPro" id="IPR001763">
    <property type="entry name" value="Rhodanese-like_dom"/>
</dbReference>
<dbReference type="PROSITE" id="PS00383">
    <property type="entry name" value="TYR_PHOSPHATASE_1"/>
    <property type="match status" value="1"/>
</dbReference>
<evidence type="ECO:0000313" key="8">
    <source>
        <dbReference type="EMBL" id="CAH1153775.1"/>
    </source>
</evidence>
<dbReference type="InterPro" id="IPR020422">
    <property type="entry name" value="TYR_PHOSPHATASE_DUAL_dom"/>
</dbReference>
<evidence type="ECO:0000256" key="1">
    <source>
        <dbReference type="ARBA" id="ARBA00008601"/>
    </source>
</evidence>
<dbReference type="AlphaFoldDB" id="A0A9P0GS98"/>
<dbReference type="PRINTS" id="PR01764">
    <property type="entry name" value="MAPKPHPHTASE"/>
</dbReference>
<dbReference type="Pfam" id="PF00581">
    <property type="entry name" value="Rhodanese"/>
    <property type="match status" value="1"/>
</dbReference>
<dbReference type="InterPro" id="IPR016130">
    <property type="entry name" value="Tyr_Pase_AS"/>
</dbReference>
<dbReference type="Proteomes" id="UP001153737">
    <property type="component" value="Chromosome 14"/>
</dbReference>
<dbReference type="GO" id="GO:0005829">
    <property type="term" value="C:cytosol"/>
    <property type="evidence" value="ECO:0007669"/>
    <property type="project" value="TreeGrafter"/>
</dbReference>
<feature type="domain" description="Tyrosine-protein phosphatase" evidence="6">
    <location>
        <begin position="236"/>
        <end position="375"/>
    </location>
</feature>
<proteinExistence type="inferred from homology"/>
<dbReference type="GO" id="GO:0043409">
    <property type="term" value="P:negative regulation of MAPK cascade"/>
    <property type="evidence" value="ECO:0007669"/>
    <property type="project" value="TreeGrafter"/>
</dbReference>
<dbReference type="SUPFAM" id="SSF52799">
    <property type="entry name" value="(Phosphotyrosine protein) phosphatases II"/>
    <property type="match status" value="1"/>
</dbReference>
<dbReference type="EMBL" id="OU896720">
    <property type="protein sequence ID" value="CAH1153775.1"/>
    <property type="molecule type" value="Genomic_DNA"/>
</dbReference>
<evidence type="ECO:0000259" key="7">
    <source>
        <dbReference type="SMART" id="SM00450"/>
    </source>
</evidence>
<reference evidence="8" key="1">
    <citation type="submission" date="2022-01" db="EMBL/GenBank/DDBJ databases">
        <authorList>
            <person name="King R."/>
        </authorList>
    </citation>
    <scope>NUCLEOTIDE SEQUENCE</scope>
</reference>
<evidence type="ECO:0000259" key="6">
    <source>
        <dbReference type="SMART" id="SM00195"/>
    </source>
</evidence>
<comment type="similarity">
    <text evidence="1">Belongs to the protein-tyrosine phosphatase family. Non-receptor class dual specificity subfamily.</text>
</comment>
<name>A0A9P0GS98_PHACE</name>
<dbReference type="GO" id="GO:0017017">
    <property type="term" value="F:MAP kinase tyrosine/serine/threonine phosphatase activity"/>
    <property type="evidence" value="ECO:0007669"/>
    <property type="project" value="InterPro"/>
</dbReference>
<protein>
    <recommendedName>
        <fullName evidence="2">protein-tyrosine-phosphatase</fullName>
        <ecNumber evidence="2">3.1.3.48</ecNumber>
    </recommendedName>
</protein>
<dbReference type="Gene3D" id="3.90.190.10">
    <property type="entry name" value="Protein tyrosine phosphatase superfamily"/>
    <property type="match status" value="1"/>
</dbReference>
<reference evidence="8" key="2">
    <citation type="submission" date="2022-10" db="EMBL/GenBank/DDBJ databases">
        <authorList>
            <consortium name="ENA_rothamsted_submissions"/>
            <consortium name="culmorum"/>
            <person name="King R."/>
        </authorList>
    </citation>
    <scope>NUCLEOTIDE SEQUENCE</scope>
</reference>
<sequence>MSVCLESSRPRDGLKLPLNRSFSEPGPQSPAAVSLSPPKRFKLEGSSVSLPSSPCADSANLQRTWVLSKVTAMDDDALRAKMEDRKPGGKPYILLDCRNFMSYNMNHISGAINVNCSDRFNRRRLQQGKASLADLATTREGKEVLKKRSFREVIIYDDSTTDKERITIGHPLLLVLTSLVDDHKEPCLLIGGHREFHRKHKELCEDTLVSGVSTRGSVGLPSSASCPALADVESYPASKVLPFLYLGNSKDAADLECLQGLGTTCVLNVTSQLPGYHQECGIIYKQIPATDSGHQNLKQYFEEAFEFIEQARISGSRVLVHCQAGVSRSATIAIAYIMKYKQMSMVEAYKKVKEARPIISPNLNFMGQLLELEQSLHSDNSSNNNHHCRWSQQSNDEVTQGCSI</sequence>
<organism evidence="8 9">
    <name type="scientific">Phaedon cochleariae</name>
    <name type="common">Mustard beetle</name>
    <dbReference type="NCBI Taxonomy" id="80249"/>
    <lineage>
        <taxon>Eukaryota</taxon>
        <taxon>Metazoa</taxon>
        <taxon>Ecdysozoa</taxon>
        <taxon>Arthropoda</taxon>
        <taxon>Hexapoda</taxon>
        <taxon>Insecta</taxon>
        <taxon>Pterygota</taxon>
        <taxon>Neoptera</taxon>
        <taxon>Endopterygota</taxon>
        <taxon>Coleoptera</taxon>
        <taxon>Polyphaga</taxon>
        <taxon>Cucujiformia</taxon>
        <taxon>Chrysomeloidea</taxon>
        <taxon>Chrysomelidae</taxon>
        <taxon>Chrysomelinae</taxon>
        <taxon>Chrysomelini</taxon>
        <taxon>Phaedon</taxon>
    </lineage>
</organism>
<dbReference type="EC" id="3.1.3.48" evidence="2"/>
<dbReference type="OrthoDB" id="426001at2759"/>
<dbReference type="GO" id="GO:0033550">
    <property type="term" value="F:MAP kinase tyrosine phosphatase activity"/>
    <property type="evidence" value="ECO:0007669"/>
    <property type="project" value="TreeGrafter"/>
</dbReference>
<evidence type="ECO:0000256" key="2">
    <source>
        <dbReference type="ARBA" id="ARBA00013064"/>
    </source>
</evidence>
<evidence type="ECO:0000256" key="4">
    <source>
        <dbReference type="ARBA" id="ARBA00022912"/>
    </source>
</evidence>
<dbReference type="Gene3D" id="3.40.250.10">
    <property type="entry name" value="Rhodanese-like domain"/>
    <property type="match status" value="1"/>
</dbReference>
<dbReference type="InterPro" id="IPR000340">
    <property type="entry name" value="Dual-sp_phosphatase_cat-dom"/>
</dbReference>
<dbReference type="CDD" id="cd01446">
    <property type="entry name" value="DSP_MapKP"/>
    <property type="match status" value="1"/>
</dbReference>
<feature type="region of interest" description="Disordered" evidence="5">
    <location>
        <begin position="1"/>
        <end position="38"/>
    </location>
</feature>
<evidence type="ECO:0000256" key="3">
    <source>
        <dbReference type="ARBA" id="ARBA00022801"/>
    </source>
</evidence>
<dbReference type="SMART" id="SM00195">
    <property type="entry name" value="DSPc"/>
    <property type="match status" value="1"/>
</dbReference>
<dbReference type="PANTHER" id="PTHR10159:SF528">
    <property type="entry name" value="PUCKERED, ISOFORM A"/>
    <property type="match status" value="1"/>
</dbReference>
<keyword evidence="9" id="KW-1185">Reference proteome</keyword>